<accession>A0A1V4AEK0</accession>
<proteinExistence type="predicted"/>
<gene>
    <name evidence="1" type="ORF">B1H18_00010</name>
</gene>
<keyword evidence="2" id="KW-1185">Reference proteome</keyword>
<dbReference type="Proteomes" id="UP000190539">
    <property type="component" value="Unassembled WGS sequence"/>
</dbReference>
<evidence type="ECO:0000313" key="1">
    <source>
        <dbReference type="EMBL" id="OON82524.1"/>
    </source>
</evidence>
<dbReference type="Gene3D" id="3.40.50.1820">
    <property type="entry name" value="alpha/beta hydrolase"/>
    <property type="match status" value="1"/>
</dbReference>
<name>A0A1V4AEK0_9ACTN</name>
<dbReference type="EMBL" id="MVFC01000001">
    <property type="protein sequence ID" value="OON82524.1"/>
    <property type="molecule type" value="Genomic_DNA"/>
</dbReference>
<reference evidence="1 2" key="1">
    <citation type="submission" date="2017-02" db="EMBL/GenBank/DDBJ databases">
        <title>Draft Genome Sequence of Streptomyces tsukubaensis F601, a Producer of the immunosuppressant tacrolimus FK506.</title>
        <authorList>
            <person name="Zong G."/>
            <person name="Zhong C."/>
            <person name="Fu J."/>
            <person name="Qin R."/>
            <person name="Cao G."/>
        </authorList>
    </citation>
    <scope>NUCLEOTIDE SEQUENCE [LARGE SCALE GENOMIC DNA]</scope>
    <source>
        <strain evidence="1 2">F601</strain>
    </source>
</reference>
<dbReference type="STRING" id="83656.B1H18_00010"/>
<evidence type="ECO:0000313" key="2">
    <source>
        <dbReference type="Proteomes" id="UP000190539"/>
    </source>
</evidence>
<organism evidence="1 2">
    <name type="scientific">Streptomyces tsukubensis</name>
    <dbReference type="NCBI Taxonomy" id="83656"/>
    <lineage>
        <taxon>Bacteria</taxon>
        <taxon>Bacillati</taxon>
        <taxon>Actinomycetota</taxon>
        <taxon>Actinomycetes</taxon>
        <taxon>Kitasatosporales</taxon>
        <taxon>Streptomycetaceae</taxon>
        <taxon>Streptomyces</taxon>
    </lineage>
</organism>
<dbReference type="InterPro" id="IPR029058">
    <property type="entry name" value="AB_hydrolase_fold"/>
</dbReference>
<sequence>MSAELADSMVGQAGHDALRPAARAAHADVPVTARAFPGAPHVFQGFAPAVEEAAQALDQVADFINSHAQQEG</sequence>
<comment type="caution">
    <text evidence="1">The sequence shown here is derived from an EMBL/GenBank/DDBJ whole genome shotgun (WGS) entry which is preliminary data.</text>
</comment>
<dbReference type="SUPFAM" id="SSF53474">
    <property type="entry name" value="alpha/beta-Hydrolases"/>
    <property type="match status" value="1"/>
</dbReference>
<dbReference type="AlphaFoldDB" id="A0A1V4AEK0"/>
<protein>
    <recommendedName>
        <fullName evidence="3">Alpha/beta hydrolase fold-3 domain-containing protein</fullName>
    </recommendedName>
</protein>
<dbReference type="RefSeq" id="WP_077963529.1">
    <property type="nucleotide sequence ID" value="NZ_CP045178.1"/>
</dbReference>
<evidence type="ECO:0008006" key="3">
    <source>
        <dbReference type="Google" id="ProtNLM"/>
    </source>
</evidence>